<dbReference type="AlphaFoldDB" id="A0A0H2SDM9"/>
<dbReference type="PROSITE" id="PS50097">
    <property type="entry name" value="BTB"/>
    <property type="match status" value="1"/>
</dbReference>
<evidence type="ECO:0000256" key="1">
    <source>
        <dbReference type="SAM" id="MobiDB-lite"/>
    </source>
</evidence>
<dbReference type="EMBL" id="KQ085884">
    <property type="protein sequence ID" value="KLO19848.1"/>
    <property type="molecule type" value="Genomic_DNA"/>
</dbReference>
<dbReference type="InParanoid" id="A0A0H2SDM9"/>
<keyword evidence="4" id="KW-1185">Reference proteome</keyword>
<evidence type="ECO:0000313" key="4">
    <source>
        <dbReference type="Proteomes" id="UP000053477"/>
    </source>
</evidence>
<dbReference type="InterPro" id="IPR011333">
    <property type="entry name" value="SKP1/BTB/POZ_sf"/>
</dbReference>
<dbReference type="Proteomes" id="UP000053477">
    <property type="component" value="Unassembled WGS sequence"/>
</dbReference>
<dbReference type="Pfam" id="PF00651">
    <property type="entry name" value="BTB"/>
    <property type="match status" value="1"/>
</dbReference>
<organism evidence="3 4">
    <name type="scientific">Schizopora paradoxa</name>
    <dbReference type="NCBI Taxonomy" id="27342"/>
    <lineage>
        <taxon>Eukaryota</taxon>
        <taxon>Fungi</taxon>
        <taxon>Dikarya</taxon>
        <taxon>Basidiomycota</taxon>
        <taxon>Agaricomycotina</taxon>
        <taxon>Agaricomycetes</taxon>
        <taxon>Hymenochaetales</taxon>
        <taxon>Schizoporaceae</taxon>
        <taxon>Schizopora</taxon>
    </lineage>
</organism>
<sequence>MTGIQSLQIRPPSPSYNDAVSLISTPEANTTIIIQRVMSVSITNSFDESMAPEKVRRHRKYYIPSGDVVFMVENTLFRVHHYFFIRESTYFQKTVFTSSDIPYSSSDAHPIIISDATTTEFARLLWVFYNEDYSFEATADIWCSILRVAHKWGFDKVKGLAVKELEKTQMSPVDKAILARDCEVGNGWLLTAYAELGAREAPLTVEEGQKLGLNAVIQLAEVREKIRDRRNAPLPRRSPSPVRRRRSVSPEWSPPGMRGRCLSASPPPVIIAPSPVIRLRSPDGCVIRSVVRGRSRSRTPPPIVILPSRPESWRSRSSSRSRLPVVYRLDSPMASRSRSRSRSPDVPRANASTPPMSPIIEPAVSRPRTISPPPVTVESGDYDCCEVTYTGRPATVTGEECVNRGRVYIDKDLAIVRSVFKL</sequence>
<feature type="region of interest" description="Disordered" evidence="1">
    <location>
        <begin position="230"/>
        <end position="260"/>
    </location>
</feature>
<accession>A0A0H2SDM9</accession>
<dbReference type="SUPFAM" id="SSF54695">
    <property type="entry name" value="POZ domain"/>
    <property type="match status" value="1"/>
</dbReference>
<evidence type="ECO:0000313" key="3">
    <source>
        <dbReference type="EMBL" id="KLO19848.1"/>
    </source>
</evidence>
<gene>
    <name evidence="3" type="ORF">SCHPADRAFT_43214</name>
</gene>
<dbReference type="STRING" id="27342.A0A0H2SDM9"/>
<name>A0A0H2SDM9_9AGAM</name>
<dbReference type="InterPro" id="IPR000210">
    <property type="entry name" value="BTB/POZ_dom"/>
</dbReference>
<dbReference type="Gene3D" id="3.30.710.10">
    <property type="entry name" value="Potassium Channel Kv1.1, Chain A"/>
    <property type="match status" value="1"/>
</dbReference>
<reference evidence="3 4" key="1">
    <citation type="submission" date="2015-04" db="EMBL/GenBank/DDBJ databases">
        <title>Complete genome sequence of Schizopora paradoxa KUC8140, a cosmopolitan wood degrader in East Asia.</title>
        <authorList>
            <consortium name="DOE Joint Genome Institute"/>
            <person name="Min B."/>
            <person name="Park H."/>
            <person name="Jang Y."/>
            <person name="Kim J.-J."/>
            <person name="Kim K.H."/>
            <person name="Pangilinan J."/>
            <person name="Lipzen A."/>
            <person name="Riley R."/>
            <person name="Grigoriev I.V."/>
            <person name="Spatafora J.W."/>
            <person name="Choi I.-G."/>
        </authorList>
    </citation>
    <scope>NUCLEOTIDE SEQUENCE [LARGE SCALE GENOMIC DNA]</scope>
    <source>
        <strain evidence="3 4">KUC8140</strain>
    </source>
</reference>
<evidence type="ECO:0000259" key="2">
    <source>
        <dbReference type="PROSITE" id="PS50097"/>
    </source>
</evidence>
<proteinExistence type="predicted"/>
<dbReference type="OrthoDB" id="2593747at2759"/>
<protein>
    <recommendedName>
        <fullName evidence="2">BTB domain-containing protein</fullName>
    </recommendedName>
</protein>
<feature type="domain" description="BTB" evidence="2">
    <location>
        <begin position="66"/>
        <end position="137"/>
    </location>
</feature>
<feature type="region of interest" description="Disordered" evidence="1">
    <location>
        <begin position="329"/>
        <end position="375"/>
    </location>
</feature>